<keyword evidence="1" id="KW-0802">TPR repeat</keyword>
<comment type="caution">
    <text evidence="2">The sequence shown here is derived from an EMBL/GenBank/DDBJ whole genome shotgun (WGS) entry which is preliminary data.</text>
</comment>
<name>A0AAW1PDQ4_9CHLO</name>
<dbReference type="CDD" id="cd02980">
    <property type="entry name" value="TRX_Fd_family"/>
    <property type="match status" value="1"/>
</dbReference>
<dbReference type="PANTHER" id="PTHR47682:SF1">
    <property type="entry name" value="TETRATRICOPEPTIDE REPEAT (TPR)-CONTAINING PROTEIN"/>
    <property type="match status" value="1"/>
</dbReference>
<dbReference type="PANTHER" id="PTHR47682">
    <property type="entry name" value="TETRATRICOPEPTIDE REPEAT (TPR)-CONTAINING PROTEIN"/>
    <property type="match status" value="1"/>
</dbReference>
<dbReference type="InterPro" id="IPR011990">
    <property type="entry name" value="TPR-like_helical_dom_sf"/>
</dbReference>
<protein>
    <submittedName>
        <fullName evidence="2">Uncharacterized protein</fullName>
    </submittedName>
</protein>
<dbReference type="AlphaFoldDB" id="A0AAW1PDQ4"/>
<proteinExistence type="predicted"/>
<evidence type="ECO:0000256" key="1">
    <source>
        <dbReference type="PROSITE-ProRule" id="PRU00339"/>
    </source>
</evidence>
<organism evidence="2 3">
    <name type="scientific">Symbiochloris irregularis</name>
    <dbReference type="NCBI Taxonomy" id="706552"/>
    <lineage>
        <taxon>Eukaryota</taxon>
        <taxon>Viridiplantae</taxon>
        <taxon>Chlorophyta</taxon>
        <taxon>core chlorophytes</taxon>
        <taxon>Trebouxiophyceae</taxon>
        <taxon>Trebouxiales</taxon>
        <taxon>Trebouxiaceae</taxon>
        <taxon>Symbiochloris</taxon>
    </lineage>
</organism>
<evidence type="ECO:0000313" key="3">
    <source>
        <dbReference type="Proteomes" id="UP001465755"/>
    </source>
</evidence>
<dbReference type="EMBL" id="JALJOQ010000038">
    <property type="protein sequence ID" value="KAK9806450.1"/>
    <property type="molecule type" value="Genomic_DNA"/>
</dbReference>
<reference evidence="2 3" key="1">
    <citation type="journal article" date="2024" name="Nat. Commun.">
        <title>Phylogenomics reveals the evolutionary origins of lichenization in chlorophyte algae.</title>
        <authorList>
            <person name="Puginier C."/>
            <person name="Libourel C."/>
            <person name="Otte J."/>
            <person name="Skaloud P."/>
            <person name="Haon M."/>
            <person name="Grisel S."/>
            <person name="Petersen M."/>
            <person name="Berrin J.G."/>
            <person name="Delaux P.M."/>
            <person name="Dal Grande F."/>
            <person name="Keller J."/>
        </authorList>
    </citation>
    <scope>NUCLEOTIDE SEQUENCE [LARGE SCALE GENOMIC DNA]</scope>
    <source>
        <strain evidence="2 3">SAG 2036</strain>
    </source>
</reference>
<dbReference type="InterPro" id="IPR019734">
    <property type="entry name" value="TPR_rpt"/>
</dbReference>
<dbReference type="Proteomes" id="UP001465755">
    <property type="component" value="Unassembled WGS sequence"/>
</dbReference>
<sequence>MSDLIDCLGIRISDSLSDRLTSASAATSHSCIRLKPARRGFVVRAAQRELLICVNKTCKSQGSVPVAQFAEDLAVDDLSIARTGCQGKCGNGPNMRLEPEGLDFNHISTPARLARLYQDVLKVDVSPELLKATELRAAGVAEARSGNLQAAIDLFTQALAAKPPRGSHLLLSNRSAAHRSLEHNEEAARDADQAVACAPEGFSTGYIRQVEAYSALEDYHAAHDALERAAACDKDFRFSQNYKVAKQQLHPLLKKSKPRTRTAN</sequence>
<keyword evidence="3" id="KW-1185">Reference proteome</keyword>
<gene>
    <name evidence="2" type="ORF">WJX73_008280</name>
</gene>
<dbReference type="Gene3D" id="1.25.40.10">
    <property type="entry name" value="Tetratricopeptide repeat domain"/>
    <property type="match status" value="1"/>
</dbReference>
<dbReference type="SUPFAM" id="SSF48452">
    <property type="entry name" value="TPR-like"/>
    <property type="match status" value="1"/>
</dbReference>
<feature type="repeat" description="TPR" evidence="1">
    <location>
        <begin position="132"/>
        <end position="165"/>
    </location>
</feature>
<accession>A0AAW1PDQ4</accession>
<dbReference type="InterPro" id="IPR036249">
    <property type="entry name" value="Thioredoxin-like_sf"/>
</dbReference>
<dbReference type="Gene3D" id="3.40.30.10">
    <property type="entry name" value="Glutaredoxin"/>
    <property type="match status" value="1"/>
</dbReference>
<evidence type="ECO:0000313" key="2">
    <source>
        <dbReference type="EMBL" id="KAK9806450.1"/>
    </source>
</evidence>
<dbReference type="SUPFAM" id="SSF52833">
    <property type="entry name" value="Thioredoxin-like"/>
    <property type="match status" value="1"/>
</dbReference>
<dbReference type="PROSITE" id="PS50005">
    <property type="entry name" value="TPR"/>
    <property type="match status" value="1"/>
</dbReference>